<dbReference type="InterPro" id="IPR041373">
    <property type="entry name" value="RT_RNaseH"/>
</dbReference>
<dbReference type="AlphaFoldDB" id="A0A438DTG9"/>
<feature type="compositionally biased region" description="Basic and acidic residues" evidence="8">
    <location>
        <begin position="30"/>
        <end position="61"/>
    </location>
</feature>
<dbReference type="PANTHER" id="PTHR37984:SF5">
    <property type="entry name" value="PROTEIN NYNRIN-LIKE"/>
    <property type="match status" value="1"/>
</dbReference>
<protein>
    <recommendedName>
        <fullName evidence="1">RNA-directed DNA polymerase</fullName>
        <ecNumber evidence="1">2.7.7.49</ecNumber>
    </recommendedName>
</protein>
<evidence type="ECO:0000256" key="4">
    <source>
        <dbReference type="ARBA" id="ARBA00022722"/>
    </source>
</evidence>
<evidence type="ECO:0000313" key="10">
    <source>
        <dbReference type="EMBL" id="RVW38720.1"/>
    </source>
</evidence>
<dbReference type="SUPFAM" id="SSF56672">
    <property type="entry name" value="DNA/RNA polymerases"/>
    <property type="match status" value="1"/>
</dbReference>
<dbReference type="Gene3D" id="3.30.70.270">
    <property type="match status" value="2"/>
</dbReference>
<dbReference type="InterPro" id="IPR043128">
    <property type="entry name" value="Rev_trsase/Diguanyl_cyclase"/>
</dbReference>
<dbReference type="CDD" id="cd09274">
    <property type="entry name" value="RNase_HI_RT_Ty3"/>
    <property type="match status" value="1"/>
</dbReference>
<dbReference type="Pfam" id="PF17921">
    <property type="entry name" value="Integrase_H2C2"/>
    <property type="match status" value="1"/>
</dbReference>
<dbReference type="Gene3D" id="1.10.340.70">
    <property type="match status" value="1"/>
</dbReference>
<dbReference type="Pfam" id="PF13975">
    <property type="entry name" value="gag-asp_proteas"/>
    <property type="match status" value="1"/>
</dbReference>
<name>A0A438DTG9_VITVI</name>
<dbReference type="GO" id="GO:0003964">
    <property type="term" value="F:RNA-directed DNA polymerase activity"/>
    <property type="evidence" value="ECO:0007669"/>
    <property type="project" value="UniProtKB-KW"/>
</dbReference>
<evidence type="ECO:0000256" key="1">
    <source>
        <dbReference type="ARBA" id="ARBA00012493"/>
    </source>
</evidence>
<organism evidence="10 11">
    <name type="scientific">Vitis vinifera</name>
    <name type="common">Grape</name>
    <dbReference type="NCBI Taxonomy" id="29760"/>
    <lineage>
        <taxon>Eukaryota</taxon>
        <taxon>Viridiplantae</taxon>
        <taxon>Streptophyta</taxon>
        <taxon>Embryophyta</taxon>
        <taxon>Tracheophyta</taxon>
        <taxon>Spermatophyta</taxon>
        <taxon>Magnoliopsida</taxon>
        <taxon>eudicotyledons</taxon>
        <taxon>Gunneridae</taxon>
        <taxon>Pentapetalae</taxon>
        <taxon>rosids</taxon>
        <taxon>Vitales</taxon>
        <taxon>Vitaceae</taxon>
        <taxon>Viteae</taxon>
        <taxon>Vitis</taxon>
    </lineage>
</organism>
<dbReference type="Pfam" id="PF00078">
    <property type="entry name" value="RVT_1"/>
    <property type="match status" value="1"/>
</dbReference>
<dbReference type="EC" id="2.7.7.49" evidence="1"/>
<comment type="caution">
    <text evidence="10">The sequence shown here is derived from an EMBL/GenBank/DDBJ whole genome shotgun (WGS) entry which is preliminary data.</text>
</comment>
<evidence type="ECO:0000256" key="5">
    <source>
        <dbReference type="ARBA" id="ARBA00022759"/>
    </source>
</evidence>
<dbReference type="CDD" id="cd01647">
    <property type="entry name" value="RT_LTR"/>
    <property type="match status" value="1"/>
</dbReference>
<dbReference type="InterPro" id="IPR041588">
    <property type="entry name" value="Integrase_H2C2"/>
</dbReference>
<keyword evidence="6" id="KW-0378">Hydrolase</keyword>
<keyword evidence="3" id="KW-0548">Nucleotidyltransferase</keyword>
<dbReference type="PANTHER" id="PTHR37984">
    <property type="entry name" value="PROTEIN CBG26694"/>
    <property type="match status" value="1"/>
</dbReference>
<dbReference type="Pfam" id="PF17917">
    <property type="entry name" value="RT_RNaseH"/>
    <property type="match status" value="1"/>
</dbReference>
<sequence length="826" mass="93688">MAVAKSLVDYRRGDSSKPKPPSKGNQAKGGGDKRSQGHASKEGSSKGPSGKDGKGKDKRKEFTPRTNCFLCDGPHWARDCPKRKALNAMIEEKEQEGDAKVGSLQLLNALKAKPMPKTPQSKGLMYVEALVNGKATKALVDTGATHNFVSEDEARRLGLQASKEGGWLKAVNSAAKPSHGVACGVTMHIGSWEGRVDFTVAPMDDFKMVLGMDFLQKVKAMPLPFLRSMAILEEEKSCMVPTVTEGTLKTPMLSTMQVKKELKREKVTYLATLKEERDDRSGGPMPKEIEGVLDEFKDVMPPKLPKKLPPRREEDHKIELEPGAKPPAMGPYRMAPPKLEELRRQLKELLDTGFIQPSKAPYGVPVLFQKKHDGSLRMCIDYRALNKVTVKNKYPIPLIADLFNQLGRARYFTKLDLRSGYYQVRIAEGDEPKTTCVTRYGSYEFLVMPFGLTNAPATFCTLMNKIFHPYLDKFVVVYLDDIVIYSNTLREHVEHLRKVFKILRQNELYVKKEKCSFAKEEVSFLGHRIGDGKLMMEDSKVKAIQEWDPPTKVPQLRSFLGLVNYYRRFIKGYSTRAAPLTDLLKKNKAWSGTKDFAIGGVLLQERHPIAFESRKLNDAKRRYTVQEKEMIAIVHCLRTWRHYLLGSHFIVKTDNVATSYFQTQKKLSPKQARWQDFLAEFDYTLEYKPGSVNHVADALSRKAELASMTSQPQGDIMDLLREGMQHDPMAKSLIALAHEGKTKRFWVEDGLLYTKRRRLYVPKWGNIRRNLIKECQDTKWAGHPGQRCTRALLESAYYWPQIRDEVEAYVRTCLAVPTRQGGATTT</sequence>
<dbReference type="Gene3D" id="3.10.10.10">
    <property type="entry name" value="HIV Type 1 Reverse Transcriptase, subunit A, domain 1"/>
    <property type="match status" value="1"/>
</dbReference>
<feature type="compositionally biased region" description="Basic and acidic residues" evidence="8">
    <location>
        <begin position="8"/>
        <end position="17"/>
    </location>
</feature>
<keyword evidence="7" id="KW-0695">RNA-directed DNA polymerase</keyword>
<dbReference type="EMBL" id="QGNW01001503">
    <property type="protein sequence ID" value="RVW38720.1"/>
    <property type="molecule type" value="Genomic_DNA"/>
</dbReference>
<dbReference type="InterPro" id="IPR021109">
    <property type="entry name" value="Peptidase_aspartic_dom_sf"/>
</dbReference>
<reference evidence="10 11" key="1">
    <citation type="journal article" date="2018" name="PLoS Genet.">
        <title>Population sequencing reveals clonal diversity and ancestral inbreeding in the grapevine cultivar Chardonnay.</title>
        <authorList>
            <person name="Roach M.J."/>
            <person name="Johnson D.L."/>
            <person name="Bohlmann J."/>
            <person name="van Vuuren H.J."/>
            <person name="Jones S.J."/>
            <person name="Pretorius I.S."/>
            <person name="Schmidt S.A."/>
            <person name="Borneman A.R."/>
        </authorList>
    </citation>
    <scope>NUCLEOTIDE SEQUENCE [LARGE SCALE GENOMIC DNA]</scope>
    <source>
        <strain evidence="11">cv. Chardonnay</strain>
        <tissue evidence="10">Leaf</tissue>
    </source>
</reference>
<dbReference type="InterPro" id="IPR050951">
    <property type="entry name" value="Retrovirus_Pol_polyprotein"/>
</dbReference>
<evidence type="ECO:0000256" key="6">
    <source>
        <dbReference type="ARBA" id="ARBA00022801"/>
    </source>
</evidence>
<dbReference type="GO" id="GO:0004519">
    <property type="term" value="F:endonuclease activity"/>
    <property type="evidence" value="ECO:0007669"/>
    <property type="project" value="UniProtKB-KW"/>
</dbReference>
<keyword evidence="2" id="KW-0808">Transferase</keyword>
<evidence type="ECO:0000256" key="7">
    <source>
        <dbReference type="ARBA" id="ARBA00022918"/>
    </source>
</evidence>
<dbReference type="Gene3D" id="2.40.70.10">
    <property type="entry name" value="Acid Proteases"/>
    <property type="match status" value="1"/>
</dbReference>
<dbReference type="SUPFAM" id="SSF50630">
    <property type="entry name" value="Acid proteases"/>
    <property type="match status" value="1"/>
</dbReference>
<dbReference type="CDD" id="cd00303">
    <property type="entry name" value="retropepsin_like"/>
    <property type="match status" value="1"/>
</dbReference>
<dbReference type="PROSITE" id="PS00141">
    <property type="entry name" value="ASP_PROTEASE"/>
    <property type="match status" value="1"/>
</dbReference>
<keyword evidence="5" id="KW-0255">Endonuclease</keyword>
<dbReference type="InterPro" id="IPR043502">
    <property type="entry name" value="DNA/RNA_pol_sf"/>
</dbReference>
<feature type="domain" description="Reverse transcriptase" evidence="9">
    <location>
        <begin position="348"/>
        <end position="529"/>
    </location>
</feature>
<feature type="region of interest" description="Disordered" evidence="8">
    <location>
        <begin position="1"/>
        <end position="61"/>
    </location>
</feature>
<gene>
    <name evidence="10" type="primary">TY3B-G_71</name>
    <name evidence="10" type="ORF">CK203_077477</name>
</gene>
<dbReference type="InterPro" id="IPR000477">
    <property type="entry name" value="RT_dom"/>
</dbReference>
<dbReference type="GO" id="GO:0004190">
    <property type="term" value="F:aspartic-type endopeptidase activity"/>
    <property type="evidence" value="ECO:0007669"/>
    <property type="project" value="InterPro"/>
</dbReference>
<evidence type="ECO:0000256" key="2">
    <source>
        <dbReference type="ARBA" id="ARBA00022679"/>
    </source>
</evidence>
<evidence type="ECO:0000259" key="9">
    <source>
        <dbReference type="PROSITE" id="PS50878"/>
    </source>
</evidence>
<evidence type="ECO:0000313" key="11">
    <source>
        <dbReference type="Proteomes" id="UP000288805"/>
    </source>
</evidence>
<dbReference type="InterPro" id="IPR001969">
    <property type="entry name" value="Aspartic_peptidase_AS"/>
</dbReference>
<proteinExistence type="predicted"/>
<dbReference type="Proteomes" id="UP000288805">
    <property type="component" value="Unassembled WGS sequence"/>
</dbReference>
<dbReference type="GO" id="GO:0006508">
    <property type="term" value="P:proteolysis"/>
    <property type="evidence" value="ECO:0007669"/>
    <property type="project" value="InterPro"/>
</dbReference>
<evidence type="ECO:0000256" key="3">
    <source>
        <dbReference type="ARBA" id="ARBA00022695"/>
    </source>
</evidence>
<keyword evidence="4" id="KW-0540">Nuclease</keyword>
<dbReference type="PROSITE" id="PS50878">
    <property type="entry name" value="RT_POL"/>
    <property type="match status" value="1"/>
</dbReference>
<accession>A0A438DTG9</accession>
<evidence type="ECO:0000256" key="8">
    <source>
        <dbReference type="SAM" id="MobiDB-lite"/>
    </source>
</evidence>